<dbReference type="Pfam" id="PF01359">
    <property type="entry name" value="Transposase_1"/>
    <property type="match status" value="1"/>
</dbReference>
<comment type="caution">
    <text evidence="2">The sequence shown here is derived from an EMBL/GenBank/DDBJ whole genome shotgun (WGS) entry which is preliminary data.</text>
</comment>
<proteinExistence type="predicted"/>
<feature type="compositionally biased region" description="Polar residues" evidence="1">
    <location>
        <begin position="227"/>
        <end position="248"/>
    </location>
</feature>
<keyword evidence="3" id="KW-1185">Reference proteome</keyword>
<dbReference type="AlphaFoldDB" id="A0A4C1SSJ0"/>
<sequence>MPRRQTASCTLSCRDAAATSLLSTPLCCTRIVRPLMVNKPERLQHLPVSHSRVRPTPTPSRNFLCRGAGSQGTHGAVTRQHLYAVRPRPTKSSKPSGYRQGAGAARHGHASAIRNIDIILIHGRPEPLENGYLCPDTSHGRHGRAMIVKETTRVAPTKRKAPGFNPDDRRVRTRGKLSHCANGNRKKPLRKSHSHDLTSIEAKRPQIWLNRWRGVRGYGENLGIKQKGQSRSASSTRVTHSASASSERAFQRSRSSGGRQGRISPPYTGCSTEPLLLDEPFSVDKLESNKLTMLGGSVLGTERSFNKEDKRAGLPRMHITTLKTSRLKSRLSFSMPISATLVALDRRVNVYPDIRGAADKSAAQAESSNLSNIEHRAVIKYFVKKGKEIFEDMVSVLQESAPSYTMVKKWARLFQQGRESCEDDPRPGRPVTVVTEENVRKIEKLVLADRRIKLWQIAEELQISKERVGEIIHEHMNMRKISARWVPKMLTPFDKQRRLQTSKDFLELVGDNIDEICDRIVTVDETWVRQYDPESKQESMQWTKKGERPPKKFKVQKSASKLMATIFWDSEGVLLIDYLPKGTTMNGQYYANLLAQAREAVVQKRRGKLSRGVLFLQDNASVHTARVSRQALKDTGFSEIDHPPYSPDLAPSDYFSNLKGVTWS</sequence>
<dbReference type="OrthoDB" id="10017160at2759"/>
<feature type="region of interest" description="Disordered" evidence="1">
    <location>
        <begin position="223"/>
        <end position="271"/>
    </location>
</feature>
<dbReference type="Gene3D" id="3.30.420.10">
    <property type="entry name" value="Ribonuclease H-like superfamily/Ribonuclease H"/>
    <property type="match status" value="1"/>
</dbReference>
<feature type="compositionally biased region" description="Basic residues" evidence="1">
    <location>
        <begin position="184"/>
        <end position="193"/>
    </location>
</feature>
<evidence type="ECO:0000256" key="1">
    <source>
        <dbReference type="SAM" id="MobiDB-lite"/>
    </source>
</evidence>
<dbReference type="InterPro" id="IPR036397">
    <property type="entry name" value="RNaseH_sf"/>
</dbReference>
<feature type="region of interest" description="Disordered" evidence="1">
    <location>
        <begin position="87"/>
        <end position="106"/>
    </location>
</feature>
<dbReference type="InterPro" id="IPR001888">
    <property type="entry name" value="Transposase_1"/>
</dbReference>
<dbReference type="EMBL" id="BGZK01000016">
    <property type="protein sequence ID" value="GBP05139.1"/>
    <property type="molecule type" value="Genomic_DNA"/>
</dbReference>
<organism evidence="2 3">
    <name type="scientific">Eumeta variegata</name>
    <name type="common">Bagworm moth</name>
    <name type="synonym">Eumeta japonica</name>
    <dbReference type="NCBI Taxonomy" id="151549"/>
    <lineage>
        <taxon>Eukaryota</taxon>
        <taxon>Metazoa</taxon>
        <taxon>Ecdysozoa</taxon>
        <taxon>Arthropoda</taxon>
        <taxon>Hexapoda</taxon>
        <taxon>Insecta</taxon>
        <taxon>Pterygota</taxon>
        <taxon>Neoptera</taxon>
        <taxon>Endopterygota</taxon>
        <taxon>Lepidoptera</taxon>
        <taxon>Glossata</taxon>
        <taxon>Ditrysia</taxon>
        <taxon>Tineoidea</taxon>
        <taxon>Psychidae</taxon>
        <taxon>Oiketicinae</taxon>
        <taxon>Eumeta</taxon>
    </lineage>
</organism>
<gene>
    <name evidence="2" type="primary">SETMAR</name>
    <name evidence="2" type="ORF">EVAR_3454_1</name>
</gene>
<accession>A0A4C1SSJ0</accession>
<dbReference type="Proteomes" id="UP000299102">
    <property type="component" value="Unassembled WGS sequence"/>
</dbReference>
<dbReference type="GO" id="GO:0003676">
    <property type="term" value="F:nucleic acid binding"/>
    <property type="evidence" value="ECO:0007669"/>
    <property type="project" value="InterPro"/>
</dbReference>
<evidence type="ECO:0000313" key="2">
    <source>
        <dbReference type="EMBL" id="GBP05139.1"/>
    </source>
</evidence>
<dbReference type="STRING" id="151549.A0A4C1SSJ0"/>
<reference evidence="2 3" key="1">
    <citation type="journal article" date="2019" name="Commun. Biol.">
        <title>The bagworm genome reveals a unique fibroin gene that provides high tensile strength.</title>
        <authorList>
            <person name="Kono N."/>
            <person name="Nakamura H."/>
            <person name="Ohtoshi R."/>
            <person name="Tomita M."/>
            <person name="Numata K."/>
            <person name="Arakawa K."/>
        </authorList>
    </citation>
    <scope>NUCLEOTIDE SEQUENCE [LARGE SCALE GENOMIC DNA]</scope>
</reference>
<protein>
    <submittedName>
        <fullName evidence="2">Histone-lysine N-methyltransferase SETMAR</fullName>
    </submittedName>
</protein>
<dbReference type="PANTHER" id="PTHR46060:SF1">
    <property type="entry name" value="MARINER MOS1 TRANSPOSASE-LIKE PROTEIN"/>
    <property type="match status" value="1"/>
</dbReference>
<dbReference type="PANTHER" id="PTHR46060">
    <property type="entry name" value="MARINER MOS1 TRANSPOSASE-LIKE PROTEIN"/>
    <property type="match status" value="1"/>
</dbReference>
<evidence type="ECO:0000313" key="3">
    <source>
        <dbReference type="Proteomes" id="UP000299102"/>
    </source>
</evidence>
<dbReference type="GO" id="GO:0008168">
    <property type="term" value="F:methyltransferase activity"/>
    <property type="evidence" value="ECO:0007669"/>
    <property type="project" value="UniProtKB-KW"/>
</dbReference>
<feature type="region of interest" description="Disordered" evidence="1">
    <location>
        <begin position="178"/>
        <end position="198"/>
    </location>
</feature>
<dbReference type="GO" id="GO:0032259">
    <property type="term" value="P:methylation"/>
    <property type="evidence" value="ECO:0007669"/>
    <property type="project" value="UniProtKB-KW"/>
</dbReference>
<name>A0A4C1SSJ0_EUMVA</name>
<dbReference type="InterPro" id="IPR052709">
    <property type="entry name" value="Transposase-MT_Hybrid"/>
</dbReference>
<keyword evidence="2" id="KW-0489">Methyltransferase</keyword>
<keyword evidence="2" id="KW-0808">Transferase</keyword>